<dbReference type="InterPro" id="IPR017932">
    <property type="entry name" value="GATase_2_dom"/>
</dbReference>
<dbReference type="Gene3D" id="3.60.20.10">
    <property type="entry name" value="Glutamine Phosphoribosylpyrophosphate, subunit 1, domain 1"/>
    <property type="match status" value="1"/>
</dbReference>
<dbReference type="InterPro" id="IPR051857">
    <property type="entry name" value="Asn_synthetase_domain"/>
</dbReference>
<dbReference type="GO" id="GO:0004066">
    <property type="term" value="F:asparagine synthase (glutamine-hydrolyzing) activity"/>
    <property type="evidence" value="ECO:0007669"/>
    <property type="project" value="InterPro"/>
</dbReference>
<dbReference type="InterPro" id="IPR029055">
    <property type="entry name" value="Ntn_hydrolases_N"/>
</dbReference>
<keyword evidence="3" id="KW-0315">Glutamine amidotransferase</keyword>
<evidence type="ECO:0000256" key="2">
    <source>
        <dbReference type="ARBA" id="ARBA00022888"/>
    </source>
</evidence>
<comment type="caution">
    <text evidence="5">The sequence shown here is derived from an EMBL/GenBank/DDBJ whole genome shotgun (WGS) entry which is preliminary data.</text>
</comment>
<dbReference type="Pfam" id="PF00733">
    <property type="entry name" value="Asn_synthase"/>
    <property type="match status" value="1"/>
</dbReference>
<dbReference type="PROSITE" id="PS51278">
    <property type="entry name" value="GATASE_TYPE_2"/>
    <property type="match status" value="1"/>
</dbReference>
<evidence type="ECO:0000313" key="6">
    <source>
        <dbReference type="Proteomes" id="UP000625711"/>
    </source>
</evidence>
<evidence type="ECO:0000313" key="5">
    <source>
        <dbReference type="EMBL" id="KAF7280201.1"/>
    </source>
</evidence>
<protein>
    <recommendedName>
        <fullName evidence="4">Glutamine amidotransferase type-2 domain-containing protein</fullName>
    </recommendedName>
</protein>
<dbReference type="EMBL" id="JAACXV010000316">
    <property type="protein sequence ID" value="KAF7280201.1"/>
    <property type="molecule type" value="Genomic_DNA"/>
</dbReference>
<proteinExistence type="predicted"/>
<reference evidence="5" key="1">
    <citation type="submission" date="2020-08" db="EMBL/GenBank/DDBJ databases">
        <title>Genome sequencing and assembly of the red palm weevil Rhynchophorus ferrugineus.</title>
        <authorList>
            <person name="Dias G.B."/>
            <person name="Bergman C.M."/>
            <person name="Manee M."/>
        </authorList>
    </citation>
    <scope>NUCLEOTIDE SEQUENCE</scope>
    <source>
        <strain evidence="5">AA-2017</strain>
        <tissue evidence="5">Whole larva</tissue>
    </source>
</reference>
<dbReference type="CDD" id="cd01991">
    <property type="entry name" value="Asn_synthase_B_C"/>
    <property type="match status" value="1"/>
</dbReference>
<sequence length="549" mass="63097">MCGIFCVLNNFSNNCDNLISQLKFEQNIKNRGPDSFNFQVFSTNDCSLAFAGSVLWLQGKNLTPQPLEDSESIFIYNGDIFNGFDEATQNNFGDTKLFHNFLKENIKNDTLDELYKVNGPYAFIYLDKAKKKLYFGRDIFGRRSLLLGKNKEGDTLILTSVAKRKTEFDFIEVPSVGTFCYDIQKNRFEVYCWQHKNKNYFSKLKDFESFLSTEIGNVFQREDDKPSNDIRAFEENENLKLLKSLKDTGLNEEGNTVLDQLLNSNLWLDNVKLLQKKCIQNKDNCNHATIGILFSGGVDCAVLALLCDKYVDKNRPIDLINVSFDEAKNYQSPDRISGRQTLKELETCCPNRKWNFVEVNVTKDALDKEREVHIADLIYPLNTILDDSLGCALWFAAKGQSKEYVTPCRVLIVGMGADELFGGYIRYRFALKRYSWQGLQNLLDEDWQNLPYRNLGRDDRVVSDHGRQLRTPYLDENVVEFLRKLECWEKTYPSSDLPLGIGEKILLRSLAYHLGLKQAATLKKKALQFGSKIANPKENGHEISSRLCY</sequence>
<name>A0A834MFK5_RHYFE</name>
<dbReference type="Proteomes" id="UP000625711">
    <property type="component" value="Unassembled WGS sequence"/>
</dbReference>
<keyword evidence="2" id="KW-0061">Asparagine biosynthesis</keyword>
<dbReference type="GO" id="GO:0006529">
    <property type="term" value="P:asparagine biosynthetic process"/>
    <property type="evidence" value="ECO:0007669"/>
    <property type="project" value="UniProtKB-KW"/>
</dbReference>
<dbReference type="SUPFAM" id="SSF56235">
    <property type="entry name" value="N-terminal nucleophile aminohydrolases (Ntn hydrolases)"/>
    <property type="match status" value="1"/>
</dbReference>
<keyword evidence="1" id="KW-0028">Amino-acid biosynthesis</keyword>
<dbReference type="PANTHER" id="PTHR45937:SF1">
    <property type="entry name" value="ASPARAGINE SYNTHETASE DOMAIN-CONTAINING PROTEIN 1"/>
    <property type="match status" value="1"/>
</dbReference>
<gene>
    <name evidence="5" type="ORF">GWI33_006305</name>
</gene>
<dbReference type="PANTHER" id="PTHR45937">
    <property type="entry name" value="ASPARAGINE SYNTHETASE DOMAIN-CONTAINING PROTEIN 1"/>
    <property type="match status" value="1"/>
</dbReference>
<evidence type="ECO:0000256" key="3">
    <source>
        <dbReference type="ARBA" id="ARBA00022962"/>
    </source>
</evidence>
<keyword evidence="6" id="KW-1185">Reference proteome</keyword>
<dbReference type="InterPro" id="IPR001962">
    <property type="entry name" value="Asn_synthase"/>
</dbReference>
<dbReference type="Gene3D" id="3.40.50.620">
    <property type="entry name" value="HUPs"/>
    <property type="match status" value="1"/>
</dbReference>
<organism evidence="5 6">
    <name type="scientific">Rhynchophorus ferrugineus</name>
    <name type="common">Red palm weevil</name>
    <name type="synonym">Curculio ferrugineus</name>
    <dbReference type="NCBI Taxonomy" id="354439"/>
    <lineage>
        <taxon>Eukaryota</taxon>
        <taxon>Metazoa</taxon>
        <taxon>Ecdysozoa</taxon>
        <taxon>Arthropoda</taxon>
        <taxon>Hexapoda</taxon>
        <taxon>Insecta</taxon>
        <taxon>Pterygota</taxon>
        <taxon>Neoptera</taxon>
        <taxon>Endopterygota</taxon>
        <taxon>Coleoptera</taxon>
        <taxon>Polyphaga</taxon>
        <taxon>Cucujiformia</taxon>
        <taxon>Curculionidae</taxon>
        <taxon>Dryophthorinae</taxon>
        <taxon>Rhynchophorus</taxon>
    </lineage>
</organism>
<dbReference type="AlphaFoldDB" id="A0A834MFK5"/>
<dbReference type="SUPFAM" id="SSF52402">
    <property type="entry name" value="Adenine nucleotide alpha hydrolases-like"/>
    <property type="match status" value="1"/>
</dbReference>
<dbReference type="OrthoDB" id="10252281at2759"/>
<dbReference type="Pfam" id="PF13537">
    <property type="entry name" value="GATase_7"/>
    <property type="match status" value="1"/>
</dbReference>
<evidence type="ECO:0000259" key="4">
    <source>
        <dbReference type="PROSITE" id="PS51278"/>
    </source>
</evidence>
<dbReference type="InterPro" id="IPR014729">
    <property type="entry name" value="Rossmann-like_a/b/a_fold"/>
</dbReference>
<feature type="domain" description="Glutamine amidotransferase type-2" evidence="4">
    <location>
        <begin position="2"/>
        <end position="244"/>
    </location>
</feature>
<accession>A0A834MFK5</accession>
<evidence type="ECO:0000256" key="1">
    <source>
        <dbReference type="ARBA" id="ARBA00022605"/>
    </source>
</evidence>